<dbReference type="Pfam" id="PF01223">
    <property type="entry name" value="Endonuclease_NS"/>
    <property type="match status" value="1"/>
</dbReference>
<dbReference type="InterPro" id="IPR044929">
    <property type="entry name" value="DNA/RNA_non-sp_Endonuclease_sf"/>
</dbReference>
<dbReference type="GeneID" id="115884514"/>
<evidence type="ECO:0000256" key="5">
    <source>
        <dbReference type="PIRSR" id="PIRSR640255-2"/>
    </source>
</evidence>
<dbReference type="GO" id="GO:0005743">
    <property type="term" value="C:mitochondrial inner membrane"/>
    <property type="evidence" value="ECO:0007669"/>
    <property type="project" value="TreeGrafter"/>
</dbReference>
<protein>
    <submittedName>
        <fullName evidence="9">Uncharacterized protein LOC115884514</fullName>
    </submittedName>
</protein>
<feature type="binding site" evidence="5">
    <location>
        <position position="273"/>
    </location>
    <ligand>
        <name>Mg(2+)</name>
        <dbReference type="ChEBI" id="CHEBI:18420"/>
        <note>catalytic</note>
    </ligand>
</feature>
<keyword evidence="6" id="KW-0732">Signal</keyword>
<organism evidence="8 9">
    <name type="scientific">Sitophilus oryzae</name>
    <name type="common">Rice weevil</name>
    <name type="synonym">Curculio oryzae</name>
    <dbReference type="NCBI Taxonomy" id="7048"/>
    <lineage>
        <taxon>Eukaryota</taxon>
        <taxon>Metazoa</taxon>
        <taxon>Ecdysozoa</taxon>
        <taxon>Arthropoda</taxon>
        <taxon>Hexapoda</taxon>
        <taxon>Insecta</taxon>
        <taxon>Pterygota</taxon>
        <taxon>Neoptera</taxon>
        <taxon>Endopterygota</taxon>
        <taxon>Coleoptera</taxon>
        <taxon>Polyphaga</taxon>
        <taxon>Cucujiformia</taxon>
        <taxon>Curculionidae</taxon>
        <taxon>Dryophthorinae</taxon>
        <taxon>Sitophilus</taxon>
    </lineage>
</organism>
<evidence type="ECO:0000313" key="8">
    <source>
        <dbReference type="Proteomes" id="UP000504635"/>
    </source>
</evidence>
<dbReference type="Proteomes" id="UP000504635">
    <property type="component" value="Unplaced"/>
</dbReference>
<proteinExistence type="inferred from homology"/>
<dbReference type="FunFam" id="3.40.570.10:FF:000007">
    <property type="entry name" value="Alkaline nuclease"/>
    <property type="match status" value="1"/>
</dbReference>
<dbReference type="InterPro" id="IPR044925">
    <property type="entry name" value="His-Me_finger_sf"/>
</dbReference>
<comment type="similarity">
    <text evidence="1">Belongs to the DNA/RNA non-specific endonuclease family.</text>
</comment>
<dbReference type="InterPro" id="IPR001604">
    <property type="entry name" value="Endo_G_ENPP1-like_dom"/>
</dbReference>
<dbReference type="Gene3D" id="3.40.570.10">
    <property type="entry name" value="Extracellular Endonuclease, subunit A"/>
    <property type="match status" value="1"/>
</dbReference>
<evidence type="ECO:0000313" key="9">
    <source>
        <dbReference type="RefSeq" id="XP_030758977.1"/>
    </source>
</evidence>
<dbReference type="InterPro" id="IPR040255">
    <property type="entry name" value="Non-specific_endonuclease"/>
</dbReference>
<evidence type="ECO:0000256" key="6">
    <source>
        <dbReference type="SAM" id="SignalP"/>
    </source>
</evidence>
<dbReference type="InParanoid" id="A0A6J2Y5R5"/>
<dbReference type="FunCoup" id="A0A6J2Y5R5">
    <property type="interactions" value="17"/>
</dbReference>
<evidence type="ECO:0000256" key="1">
    <source>
        <dbReference type="ARBA" id="ARBA00010052"/>
    </source>
</evidence>
<dbReference type="GO" id="GO:0004521">
    <property type="term" value="F:RNA endonuclease activity"/>
    <property type="evidence" value="ECO:0007669"/>
    <property type="project" value="TreeGrafter"/>
</dbReference>
<keyword evidence="2" id="KW-0540">Nuclease</keyword>
<sequence>MRSVILILLIPFSLGKIIPESTNATVNSVGNCAGVSSTCEIDPFGTLPTPLLIRGTNFVYPASSAATTLTFAAGETIDFACPGGRVVTDGITTTLQVATASCVSGTRFIVNNARFLFRQLTCSVNPVSTIRYTGNSCNVIGREIEVGYQITTARFVRTMLICFDTSTQSTIYTYYDLVPAINNQIRGTPRPDWEEGSGIYSFSNVNSYYVRGTQRRTINTLVGLAATNTKYIQNNNYFLSRGHLIARSDYFYATQQNSTFYFPNALPQWQSFNAFNWDQAETDVQDYAARNNVNLQVWTGGYGIATLPHETTGTQVPLYLYVSGNTRLIPVPLLYWKVVYNPITQRGVALIGVNNPYITWNQIDQFCVDQSDRLTWLNWRKDDQSRGLSWACTVTAFRRIVQSMPNIEIRGLLF</sequence>
<name>A0A6J2Y5R5_SITOR</name>
<dbReference type="OrthoDB" id="5960141at2759"/>
<dbReference type="RefSeq" id="XP_030758977.1">
    <property type="nucleotide sequence ID" value="XM_030903117.1"/>
</dbReference>
<gene>
    <name evidence="9" type="primary">LOC115884514</name>
</gene>
<keyword evidence="3" id="KW-0255">Endonuclease</keyword>
<dbReference type="GO" id="GO:0003676">
    <property type="term" value="F:nucleic acid binding"/>
    <property type="evidence" value="ECO:0007669"/>
    <property type="project" value="InterPro"/>
</dbReference>
<reference evidence="9" key="1">
    <citation type="submission" date="2025-08" db="UniProtKB">
        <authorList>
            <consortium name="RefSeq"/>
        </authorList>
    </citation>
    <scope>IDENTIFICATION</scope>
    <source>
        <tissue evidence="9">Gonads</tissue>
    </source>
</reference>
<dbReference type="GO" id="GO:0005634">
    <property type="term" value="C:nucleus"/>
    <property type="evidence" value="ECO:0007669"/>
    <property type="project" value="TreeGrafter"/>
</dbReference>
<feature type="active site" description="Proton acceptor" evidence="4">
    <location>
        <position position="243"/>
    </location>
</feature>
<feature type="domain" description="DNA/RNA non-specific endonuclease/pyrophosphatase/phosphodiesterase" evidence="7">
    <location>
        <begin position="155"/>
        <end position="397"/>
    </location>
</feature>
<keyword evidence="5" id="KW-0479">Metal-binding</keyword>
<dbReference type="PANTHER" id="PTHR13966">
    <property type="entry name" value="ENDONUCLEASE RELATED"/>
    <property type="match status" value="1"/>
</dbReference>
<evidence type="ECO:0000256" key="2">
    <source>
        <dbReference type="ARBA" id="ARBA00022722"/>
    </source>
</evidence>
<dbReference type="AlphaFoldDB" id="A0A6J2Y5R5"/>
<dbReference type="SUPFAM" id="SSF54060">
    <property type="entry name" value="His-Me finger endonucleases"/>
    <property type="match status" value="1"/>
</dbReference>
<evidence type="ECO:0000259" key="7">
    <source>
        <dbReference type="SMART" id="SM00892"/>
    </source>
</evidence>
<feature type="signal peptide" evidence="6">
    <location>
        <begin position="1"/>
        <end position="15"/>
    </location>
</feature>
<dbReference type="PANTHER" id="PTHR13966:SF19">
    <property type="entry name" value="NUCLEASE EXOG, MITOCHONDRIAL"/>
    <property type="match status" value="1"/>
</dbReference>
<dbReference type="KEGG" id="soy:115884514"/>
<dbReference type="GO" id="GO:0006309">
    <property type="term" value="P:apoptotic DNA fragmentation"/>
    <property type="evidence" value="ECO:0007669"/>
    <property type="project" value="TreeGrafter"/>
</dbReference>
<dbReference type="GO" id="GO:0046872">
    <property type="term" value="F:metal ion binding"/>
    <property type="evidence" value="ECO:0007669"/>
    <property type="project" value="UniProtKB-KW"/>
</dbReference>
<evidence type="ECO:0000256" key="3">
    <source>
        <dbReference type="ARBA" id="ARBA00022759"/>
    </source>
</evidence>
<dbReference type="GO" id="GO:0000014">
    <property type="term" value="F:single-stranded DNA endodeoxyribonuclease activity"/>
    <property type="evidence" value="ECO:0007669"/>
    <property type="project" value="TreeGrafter"/>
</dbReference>
<keyword evidence="3" id="KW-0378">Hydrolase</keyword>
<feature type="chain" id="PRO_5026654649" evidence="6">
    <location>
        <begin position="16"/>
        <end position="414"/>
    </location>
</feature>
<dbReference type="SMART" id="SM00892">
    <property type="entry name" value="Endonuclease_NS"/>
    <property type="match status" value="1"/>
</dbReference>
<keyword evidence="8" id="KW-1185">Reference proteome</keyword>
<accession>A0A6J2Y5R5</accession>
<evidence type="ECO:0000256" key="4">
    <source>
        <dbReference type="PIRSR" id="PIRSR640255-1"/>
    </source>
</evidence>